<accession>B6UB61</accession>
<name>B6UB61_MAIZE</name>
<dbReference type="AlphaFoldDB" id="B6UB61"/>
<protein>
    <submittedName>
        <fullName evidence="2">Uncharacterized protein</fullName>
    </submittedName>
</protein>
<evidence type="ECO:0000313" key="2">
    <source>
        <dbReference type="EMBL" id="ACG46594.1"/>
    </source>
</evidence>
<proteinExistence type="evidence at transcript level"/>
<sequence>MLGRQPHKKGRRRRDMAEKEAPRSFLARLPPLDRSADIGNEEKQRCVVITHHADPVLTAPLLIQYCSLVNDMVRA</sequence>
<reference evidence="2" key="1">
    <citation type="journal article" date="2009" name="Plant Mol. Biol.">
        <title>Insights into corn genes derived from large-scale cDNA sequencing.</title>
        <authorList>
            <person name="Alexandrov N.N."/>
            <person name="Brover V.V."/>
            <person name="Freidin S."/>
            <person name="Troukhan M.E."/>
            <person name="Tatarinova T.V."/>
            <person name="Zhang H."/>
            <person name="Swaller T.J."/>
            <person name="Lu Y.P."/>
            <person name="Bouck J."/>
            <person name="Flavell R.B."/>
            <person name="Feldmann K.A."/>
        </authorList>
    </citation>
    <scope>NUCLEOTIDE SEQUENCE</scope>
</reference>
<evidence type="ECO:0000256" key="1">
    <source>
        <dbReference type="SAM" id="MobiDB-lite"/>
    </source>
</evidence>
<dbReference type="EMBL" id="EU974476">
    <property type="protein sequence ID" value="ACG46594.1"/>
    <property type="molecule type" value="mRNA"/>
</dbReference>
<feature type="compositionally biased region" description="Basic residues" evidence="1">
    <location>
        <begin position="1"/>
        <end position="14"/>
    </location>
</feature>
<organism evidence="2">
    <name type="scientific">Zea mays</name>
    <name type="common">Maize</name>
    <dbReference type="NCBI Taxonomy" id="4577"/>
    <lineage>
        <taxon>Eukaryota</taxon>
        <taxon>Viridiplantae</taxon>
        <taxon>Streptophyta</taxon>
        <taxon>Embryophyta</taxon>
        <taxon>Tracheophyta</taxon>
        <taxon>Spermatophyta</taxon>
        <taxon>Magnoliopsida</taxon>
        <taxon>Liliopsida</taxon>
        <taxon>Poales</taxon>
        <taxon>Poaceae</taxon>
        <taxon>PACMAD clade</taxon>
        <taxon>Panicoideae</taxon>
        <taxon>Andropogonodae</taxon>
        <taxon>Andropogoneae</taxon>
        <taxon>Tripsacinae</taxon>
        <taxon>Zea</taxon>
    </lineage>
</organism>
<feature type="region of interest" description="Disordered" evidence="1">
    <location>
        <begin position="1"/>
        <end position="37"/>
    </location>
</feature>